<evidence type="ECO:0000313" key="3">
    <source>
        <dbReference type="Proteomes" id="UP000027997"/>
    </source>
</evidence>
<proteinExistence type="predicted"/>
<sequence>MEFIMFNSVMGAAKNVGGWLYEASTQAAFRIGNAFTRLVKSADVENQLKQWCSHSEMSSYSLADFCIKSVGSFEVVSWTGSKAQSNQSEQHIDFNKPVPGLKEAMEDLDVQAKKLEKTIDKRIKDVEKQELLDNIYLQRSKIKPLGNWREEIQARTKARTEARLARRTSNIG</sequence>
<dbReference type="EMBL" id="JOJP01000001">
    <property type="protein sequence ID" value="KEI69662.1"/>
    <property type="molecule type" value="Genomic_DNA"/>
</dbReference>
<keyword evidence="3" id="KW-1185">Reference proteome</keyword>
<feature type="coiled-coil region" evidence="1">
    <location>
        <begin position="98"/>
        <end position="125"/>
    </location>
</feature>
<keyword evidence="1" id="KW-0175">Coiled coil</keyword>
<reference evidence="2 3" key="1">
    <citation type="submission" date="2014-06" db="EMBL/GenBank/DDBJ databases">
        <title>Whole Genome Sequences of Three Symbiotic Endozoicomonas Bacteria.</title>
        <authorList>
            <person name="Neave M.J."/>
            <person name="Apprill A."/>
            <person name="Voolstra C.R."/>
        </authorList>
    </citation>
    <scope>NUCLEOTIDE SEQUENCE [LARGE SCALE GENOMIC DNA]</scope>
    <source>
        <strain evidence="2 3">DSM 22380</strain>
    </source>
</reference>
<dbReference type="Proteomes" id="UP000027997">
    <property type="component" value="Unassembled WGS sequence"/>
</dbReference>
<protein>
    <submittedName>
        <fullName evidence="2">Uncharacterized protein</fullName>
    </submittedName>
</protein>
<comment type="caution">
    <text evidence="2">The sequence shown here is derived from an EMBL/GenBank/DDBJ whole genome shotgun (WGS) entry which is preliminary data.</text>
</comment>
<gene>
    <name evidence="2" type="ORF">GV64_01915</name>
</gene>
<name>A0A081K686_9GAMM</name>
<organism evidence="2 3">
    <name type="scientific">Endozoicomonas elysicola</name>
    <dbReference type="NCBI Taxonomy" id="305900"/>
    <lineage>
        <taxon>Bacteria</taxon>
        <taxon>Pseudomonadati</taxon>
        <taxon>Pseudomonadota</taxon>
        <taxon>Gammaproteobacteria</taxon>
        <taxon>Oceanospirillales</taxon>
        <taxon>Endozoicomonadaceae</taxon>
        <taxon>Endozoicomonas</taxon>
    </lineage>
</organism>
<evidence type="ECO:0000313" key="2">
    <source>
        <dbReference type="EMBL" id="KEI69662.1"/>
    </source>
</evidence>
<accession>A0A081K686</accession>
<dbReference type="AlphaFoldDB" id="A0A081K686"/>
<evidence type="ECO:0000256" key="1">
    <source>
        <dbReference type="SAM" id="Coils"/>
    </source>
</evidence>